<dbReference type="EMBL" id="CAXHTA020000021">
    <property type="protein sequence ID" value="CAL5229795.1"/>
    <property type="molecule type" value="Genomic_DNA"/>
</dbReference>
<dbReference type="PANTHER" id="PTHR35848">
    <property type="entry name" value="OXALATE-BINDING PROTEIN"/>
    <property type="match status" value="1"/>
</dbReference>
<evidence type="ECO:0000313" key="4">
    <source>
        <dbReference type="Proteomes" id="UP001497392"/>
    </source>
</evidence>
<dbReference type="Proteomes" id="UP001497392">
    <property type="component" value="Unassembled WGS sequence"/>
</dbReference>
<dbReference type="InterPro" id="IPR014710">
    <property type="entry name" value="RmlC-like_jellyroll"/>
</dbReference>
<protein>
    <submittedName>
        <fullName evidence="3">G13188 protein</fullName>
    </submittedName>
</protein>
<name>A0ABP1GEV3_9CHLO</name>
<sequence>MVLLKTVPTAYGATFSQAWSTVPGQNFSGGTFKYSNITSFPGAPAMSATLINLTVGGIRGIHWHDEAEWAYVLSGTCRSVVMEEGRTHPAETWDYGEGDIWYFRPNEGHMVQGLAPSGCSYLAGYNNGSFSDPDSPSMAAWLDRLPVNIRMQGLGGPRLQQNSTNSANSVAGFITQGPMPAPSLEAFRASVRKPAQPAVTLTHRYQLSQQAPKSASEGGSITAADKENFPISEAMLGALIVLRPGGMRQLHWHTNEDEWQYVINGTILAGVFTAGGHHEENTLYAGDAGYAPMSSAHWFKNVGSTDSYVVLIFNAGQLTNLEATALVANMPAEVLAADLGITAESARALNPDIPSVAPPLNNTTS</sequence>
<accession>A0ABP1GEV3</accession>
<dbReference type="SMART" id="SM00835">
    <property type="entry name" value="Cupin_1"/>
    <property type="match status" value="2"/>
</dbReference>
<dbReference type="SUPFAM" id="SSF51182">
    <property type="entry name" value="RmlC-like cupins"/>
    <property type="match status" value="1"/>
</dbReference>
<evidence type="ECO:0000313" key="3">
    <source>
        <dbReference type="EMBL" id="CAL5229795.1"/>
    </source>
</evidence>
<dbReference type="InterPro" id="IPR051610">
    <property type="entry name" value="GPI/OXD"/>
</dbReference>
<evidence type="ECO:0000259" key="2">
    <source>
        <dbReference type="SMART" id="SM00835"/>
    </source>
</evidence>
<organism evidence="3 4">
    <name type="scientific">Coccomyxa viridis</name>
    <dbReference type="NCBI Taxonomy" id="1274662"/>
    <lineage>
        <taxon>Eukaryota</taxon>
        <taxon>Viridiplantae</taxon>
        <taxon>Chlorophyta</taxon>
        <taxon>core chlorophytes</taxon>
        <taxon>Trebouxiophyceae</taxon>
        <taxon>Trebouxiophyceae incertae sedis</taxon>
        <taxon>Coccomyxaceae</taxon>
        <taxon>Coccomyxa</taxon>
    </lineage>
</organism>
<feature type="domain" description="Cupin type-1" evidence="2">
    <location>
        <begin position="25"/>
        <end position="162"/>
    </location>
</feature>
<comment type="caution">
    <text evidence="3">The sequence shown here is derived from an EMBL/GenBank/DDBJ whole genome shotgun (WGS) entry which is preliminary data.</text>
</comment>
<dbReference type="InterPro" id="IPR011051">
    <property type="entry name" value="RmlC_Cupin_sf"/>
</dbReference>
<keyword evidence="1" id="KW-0479">Metal-binding</keyword>
<dbReference type="PANTHER" id="PTHR35848:SF9">
    <property type="entry name" value="SLL1358 PROTEIN"/>
    <property type="match status" value="1"/>
</dbReference>
<proteinExistence type="predicted"/>
<keyword evidence="4" id="KW-1185">Reference proteome</keyword>
<gene>
    <name evidence="3" type="primary">g13188</name>
    <name evidence="3" type="ORF">VP750_LOCUS11701</name>
</gene>
<dbReference type="Pfam" id="PF00190">
    <property type="entry name" value="Cupin_1"/>
    <property type="match status" value="2"/>
</dbReference>
<dbReference type="InterPro" id="IPR006045">
    <property type="entry name" value="Cupin_1"/>
</dbReference>
<evidence type="ECO:0000256" key="1">
    <source>
        <dbReference type="ARBA" id="ARBA00022723"/>
    </source>
</evidence>
<reference evidence="3 4" key="1">
    <citation type="submission" date="2024-06" db="EMBL/GenBank/DDBJ databases">
        <authorList>
            <person name="Kraege A."/>
            <person name="Thomma B."/>
        </authorList>
    </citation>
    <scope>NUCLEOTIDE SEQUENCE [LARGE SCALE GENOMIC DNA]</scope>
</reference>
<dbReference type="Gene3D" id="2.60.120.10">
    <property type="entry name" value="Jelly Rolls"/>
    <property type="match status" value="2"/>
</dbReference>
<feature type="domain" description="Cupin type-1" evidence="2">
    <location>
        <begin position="205"/>
        <end position="347"/>
    </location>
</feature>